<keyword evidence="4" id="KW-1185">Reference proteome</keyword>
<feature type="transmembrane region" description="Helical" evidence="1">
    <location>
        <begin position="132"/>
        <end position="152"/>
    </location>
</feature>
<keyword evidence="1" id="KW-0812">Transmembrane</keyword>
<accession>A0AAW0BB13</accession>
<dbReference type="InterPro" id="IPR045339">
    <property type="entry name" value="DUF6534"/>
</dbReference>
<comment type="caution">
    <text evidence="3">The sequence shown here is derived from an EMBL/GenBank/DDBJ whole genome shotgun (WGS) entry which is preliminary data.</text>
</comment>
<reference evidence="3 4" key="1">
    <citation type="journal article" date="2024" name="J Genomics">
        <title>Draft genome sequencing and assembly of Favolaschia claudopus CIRM-BRFM 2984 isolated from oak limbs.</title>
        <authorList>
            <person name="Navarro D."/>
            <person name="Drula E."/>
            <person name="Chaduli D."/>
            <person name="Cazenave R."/>
            <person name="Ahrendt S."/>
            <person name="Wang J."/>
            <person name="Lipzen A."/>
            <person name="Daum C."/>
            <person name="Barry K."/>
            <person name="Grigoriev I.V."/>
            <person name="Favel A."/>
            <person name="Rosso M.N."/>
            <person name="Martin F."/>
        </authorList>
    </citation>
    <scope>NUCLEOTIDE SEQUENCE [LARGE SCALE GENOMIC DNA]</scope>
    <source>
        <strain evidence="3 4">CIRM-BRFM 2984</strain>
    </source>
</reference>
<proteinExistence type="predicted"/>
<protein>
    <recommendedName>
        <fullName evidence="2">DUF6534 domain-containing protein</fullName>
    </recommendedName>
</protein>
<gene>
    <name evidence="3" type="ORF">R3P38DRAFT_2780643</name>
</gene>
<name>A0AAW0BB13_9AGAR</name>
<feature type="transmembrane region" description="Helical" evidence="1">
    <location>
        <begin position="43"/>
        <end position="61"/>
    </location>
</feature>
<keyword evidence="1" id="KW-0472">Membrane</keyword>
<dbReference type="Pfam" id="PF20152">
    <property type="entry name" value="DUF6534"/>
    <property type="match status" value="1"/>
</dbReference>
<dbReference type="EMBL" id="JAWWNJ010000037">
    <property type="protein sequence ID" value="KAK7022657.1"/>
    <property type="molecule type" value="Genomic_DNA"/>
</dbReference>
<evidence type="ECO:0000256" key="1">
    <source>
        <dbReference type="SAM" id="Phobius"/>
    </source>
</evidence>
<evidence type="ECO:0000313" key="3">
    <source>
        <dbReference type="EMBL" id="KAK7022657.1"/>
    </source>
</evidence>
<dbReference type="AlphaFoldDB" id="A0AAW0BB13"/>
<evidence type="ECO:0000313" key="4">
    <source>
        <dbReference type="Proteomes" id="UP001362999"/>
    </source>
</evidence>
<keyword evidence="1" id="KW-1133">Transmembrane helix</keyword>
<feature type="transmembrane region" description="Helical" evidence="1">
    <location>
        <begin position="183"/>
        <end position="205"/>
    </location>
</feature>
<feature type="transmembrane region" description="Helical" evidence="1">
    <location>
        <begin position="91"/>
        <end position="112"/>
    </location>
</feature>
<dbReference type="Proteomes" id="UP001362999">
    <property type="component" value="Unassembled WGS sequence"/>
</dbReference>
<evidence type="ECO:0000259" key="2">
    <source>
        <dbReference type="Pfam" id="PF20152"/>
    </source>
</evidence>
<organism evidence="3 4">
    <name type="scientific">Favolaschia claudopus</name>
    <dbReference type="NCBI Taxonomy" id="2862362"/>
    <lineage>
        <taxon>Eukaryota</taxon>
        <taxon>Fungi</taxon>
        <taxon>Dikarya</taxon>
        <taxon>Basidiomycota</taxon>
        <taxon>Agaricomycotina</taxon>
        <taxon>Agaricomycetes</taxon>
        <taxon>Agaricomycetidae</taxon>
        <taxon>Agaricales</taxon>
        <taxon>Marasmiineae</taxon>
        <taxon>Mycenaceae</taxon>
        <taxon>Favolaschia</taxon>
    </lineage>
</organism>
<sequence length="326" mass="36292">MESCPDFDVSNTFGRSAVYGSFQSHKHSPSIVKSNELSRLGEIGQSISFAIALYTVLIINFGHPERLLPLSDVSHLQIFFAYRIYTLSRSLYIPILCWMLSLFRLIPSNVILFGGIHDPGEILNRWSTLFNAIWVVSALNDILVAGTMVVLLRERQAHVLERTSAVVDKLITWTIETGMVTSIIMVVVFLTLRTTLVWLAIWVVIPRRCSGVSGSPSLWFCLAAAFSVDHLASILRDLRLLDHHSAILSGYNPQLTSLPTLRPPANTPKRQRGLYLLYDGYDIPEMICVGELTICQVKTTCKASGTAVRPHGHTCGRAECLAIPRD</sequence>
<feature type="domain" description="DUF6534" evidence="2">
    <location>
        <begin position="137"/>
        <end position="204"/>
    </location>
</feature>